<name>A0A7Y0BMR8_9SPHN</name>
<feature type="transmembrane region" description="Helical" evidence="1">
    <location>
        <begin position="195"/>
        <end position="220"/>
    </location>
</feature>
<feature type="transmembrane region" description="Helical" evidence="1">
    <location>
        <begin position="160"/>
        <end position="183"/>
    </location>
</feature>
<evidence type="ECO:0000256" key="1">
    <source>
        <dbReference type="SAM" id="Phobius"/>
    </source>
</evidence>
<accession>A0A7Y0BMR8</accession>
<evidence type="ECO:0000313" key="3">
    <source>
        <dbReference type="Proteomes" id="UP000583556"/>
    </source>
</evidence>
<dbReference type="Proteomes" id="UP000583556">
    <property type="component" value="Unassembled WGS sequence"/>
</dbReference>
<keyword evidence="1" id="KW-1133">Transmembrane helix</keyword>
<organism evidence="2 3">
    <name type="scientific">Novosphingobium olei</name>
    <dbReference type="NCBI Taxonomy" id="2728851"/>
    <lineage>
        <taxon>Bacteria</taxon>
        <taxon>Pseudomonadati</taxon>
        <taxon>Pseudomonadota</taxon>
        <taxon>Alphaproteobacteria</taxon>
        <taxon>Sphingomonadales</taxon>
        <taxon>Sphingomonadaceae</taxon>
        <taxon>Novosphingobium</taxon>
    </lineage>
</organism>
<dbReference type="AlphaFoldDB" id="A0A7Y0BMR8"/>
<feature type="transmembrane region" description="Helical" evidence="1">
    <location>
        <begin position="20"/>
        <end position="38"/>
    </location>
</feature>
<keyword evidence="3" id="KW-1185">Reference proteome</keyword>
<feature type="transmembrane region" description="Helical" evidence="1">
    <location>
        <begin position="88"/>
        <end position="110"/>
    </location>
</feature>
<proteinExistence type="predicted"/>
<feature type="transmembrane region" description="Helical" evidence="1">
    <location>
        <begin position="131"/>
        <end position="154"/>
    </location>
</feature>
<feature type="transmembrane region" description="Helical" evidence="1">
    <location>
        <begin position="50"/>
        <end position="68"/>
    </location>
</feature>
<sequence>MVQPPLPAAAEPAQSLLRKWGGYLGPAISAAILIAVLIELRKLNWGIVQSILPTNPLIWLVFLISYFLSPLGDFMIFRRLWQIPYTGILPLLKKLVGNELLLGYIGEVYFYDWARRHVKMEGSPFGAVKDVAILSALAGNIMTVIMLVLTWPVIGTLGLGVSANVMAASLGLVLTTSAVIMFFRNGLFSLPARDLWFVFGVHCGRIVLKTGLTALTWALILPEAPLSSWLLLSTVRLLLSRLPFLPNKDIAFAGVTALLVGAQVKTGVMIAMLSMLTISMHVAIFIVLLLIDLAARERTA</sequence>
<reference evidence="2 3" key="1">
    <citation type="submission" date="2020-04" db="EMBL/GenBank/DDBJ databases">
        <title>Novosphingobium sp. TW-4 isolated from soil.</title>
        <authorList>
            <person name="Dahal R.H."/>
            <person name="Chaudhary D.K."/>
        </authorList>
    </citation>
    <scope>NUCLEOTIDE SEQUENCE [LARGE SCALE GENOMIC DNA]</scope>
    <source>
        <strain evidence="2 3">TW-4</strain>
    </source>
</reference>
<evidence type="ECO:0008006" key="4">
    <source>
        <dbReference type="Google" id="ProtNLM"/>
    </source>
</evidence>
<feature type="transmembrane region" description="Helical" evidence="1">
    <location>
        <begin position="278"/>
        <end position="295"/>
    </location>
</feature>
<comment type="caution">
    <text evidence="2">The sequence shown here is derived from an EMBL/GenBank/DDBJ whole genome shotgun (WGS) entry which is preliminary data.</text>
</comment>
<evidence type="ECO:0000313" key="2">
    <source>
        <dbReference type="EMBL" id="NML93240.1"/>
    </source>
</evidence>
<keyword evidence="1" id="KW-0812">Transmembrane</keyword>
<dbReference type="EMBL" id="JABBGM010000002">
    <property type="protein sequence ID" value="NML93240.1"/>
    <property type="molecule type" value="Genomic_DNA"/>
</dbReference>
<keyword evidence="1" id="KW-0472">Membrane</keyword>
<protein>
    <recommendedName>
        <fullName evidence="4">Flippase-like domain-containing protein</fullName>
    </recommendedName>
</protein>
<gene>
    <name evidence="2" type="ORF">HHL27_06090</name>
</gene>